<dbReference type="EMBL" id="JACHMH010000001">
    <property type="protein sequence ID" value="MBB4674043.1"/>
    <property type="molecule type" value="Genomic_DNA"/>
</dbReference>
<evidence type="ECO:0000256" key="9">
    <source>
        <dbReference type="ARBA" id="ARBA00023012"/>
    </source>
</evidence>
<name>A0A7W7C6F4_9PSEU</name>
<evidence type="ECO:0000313" key="16">
    <source>
        <dbReference type="Proteomes" id="UP000533598"/>
    </source>
</evidence>
<evidence type="ECO:0000259" key="14">
    <source>
        <dbReference type="PROSITE" id="PS50885"/>
    </source>
</evidence>
<evidence type="ECO:0000259" key="13">
    <source>
        <dbReference type="PROSITE" id="PS50109"/>
    </source>
</evidence>
<gene>
    <name evidence="15" type="ORF">HNR67_000161</name>
</gene>
<dbReference type="Proteomes" id="UP000533598">
    <property type="component" value="Unassembled WGS sequence"/>
</dbReference>
<evidence type="ECO:0000256" key="4">
    <source>
        <dbReference type="ARBA" id="ARBA00022553"/>
    </source>
</evidence>
<dbReference type="SMART" id="SM00387">
    <property type="entry name" value="HATPase_c"/>
    <property type="match status" value="1"/>
</dbReference>
<dbReference type="PROSITE" id="PS50109">
    <property type="entry name" value="HIS_KIN"/>
    <property type="match status" value="1"/>
</dbReference>
<evidence type="ECO:0000256" key="3">
    <source>
        <dbReference type="ARBA" id="ARBA00012438"/>
    </source>
</evidence>
<keyword evidence="4" id="KW-0597">Phosphoprotein</keyword>
<evidence type="ECO:0000256" key="5">
    <source>
        <dbReference type="ARBA" id="ARBA00022679"/>
    </source>
</evidence>
<dbReference type="Gene3D" id="3.30.565.10">
    <property type="entry name" value="Histidine kinase-like ATPase, C-terminal domain"/>
    <property type="match status" value="1"/>
</dbReference>
<dbReference type="SUPFAM" id="SSF55874">
    <property type="entry name" value="ATPase domain of HSP90 chaperone/DNA topoisomerase II/histidine kinase"/>
    <property type="match status" value="1"/>
</dbReference>
<accession>A0A7W7C6F4</accession>
<dbReference type="InterPro" id="IPR003594">
    <property type="entry name" value="HATPase_dom"/>
</dbReference>
<dbReference type="InterPro" id="IPR036890">
    <property type="entry name" value="HATPase_C_sf"/>
</dbReference>
<evidence type="ECO:0000256" key="11">
    <source>
        <dbReference type="SAM" id="Coils"/>
    </source>
</evidence>
<keyword evidence="16" id="KW-1185">Reference proteome</keyword>
<reference evidence="15 16" key="1">
    <citation type="submission" date="2020-08" db="EMBL/GenBank/DDBJ databases">
        <title>Sequencing the genomes of 1000 actinobacteria strains.</title>
        <authorList>
            <person name="Klenk H.-P."/>
        </authorList>
    </citation>
    <scope>NUCLEOTIDE SEQUENCE [LARGE SCALE GENOMIC DNA]</scope>
    <source>
        <strain evidence="15 16">DSM 44230</strain>
    </source>
</reference>
<dbReference type="PROSITE" id="PS50885">
    <property type="entry name" value="HAMP"/>
    <property type="match status" value="1"/>
</dbReference>
<proteinExistence type="predicted"/>
<dbReference type="Pfam" id="PF00672">
    <property type="entry name" value="HAMP"/>
    <property type="match status" value="1"/>
</dbReference>
<dbReference type="InterPro" id="IPR005467">
    <property type="entry name" value="His_kinase_dom"/>
</dbReference>
<feature type="transmembrane region" description="Helical" evidence="12">
    <location>
        <begin position="170"/>
        <end position="191"/>
    </location>
</feature>
<dbReference type="Gene3D" id="1.10.287.130">
    <property type="match status" value="1"/>
</dbReference>
<keyword evidence="6 12" id="KW-0812">Transmembrane</keyword>
<evidence type="ECO:0000256" key="8">
    <source>
        <dbReference type="ARBA" id="ARBA00022989"/>
    </source>
</evidence>
<comment type="subcellular location">
    <subcellularLocation>
        <location evidence="2">Cell membrane</location>
    </subcellularLocation>
</comment>
<dbReference type="InterPro" id="IPR003660">
    <property type="entry name" value="HAMP_dom"/>
</dbReference>
<dbReference type="GO" id="GO:0000155">
    <property type="term" value="F:phosphorelay sensor kinase activity"/>
    <property type="evidence" value="ECO:0007669"/>
    <property type="project" value="InterPro"/>
</dbReference>
<dbReference type="PANTHER" id="PTHR45436">
    <property type="entry name" value="SENSOR HISTIDINE KINASE YKOH"/>
    <property type="match status" value="1"/>
</dbReference>
<evidence type="ECO:0000256" key="7">
    <source>
        <dbReference type="ARBA" id="ARBA00022777"/>
    </source>
</evidence>
<evidence type="ECO:0000256" key="1">
    <source>
        <dbReference type="ARBA" id="ARBA00000085"/>
    </source>
</evidence>
<sequence length="457" mass="49379">MFRAMRQWWVRRTLRARITMVVATVALLVFGWIAQVTSAIFASALTDQVDGQLRATLDSVSADITAGRPAGAGPRDQRIRVLDSSGGVADGLQPVPLHDWQVRQLRAGQGVSVFPGFFNPDEDQAEGQERFGPAVRWVGKVVSGPDGVQRLVVVGTEFTAYLSVFERAGYWFLPGALLSMLAVAGTAWLAVRLALRPVQRMRAAAGALPPGQRLPVPEARDELRALAEELNALLARRDEAAERMRRFSGDAAHELRSPVASLRVQAEVAVAHPDPELAQETLADIAVEAERLSHLVDDLLMLARADAVDLPEAEPVDLVAAARASAARLGERGIVVRVEAPTPVLVLAAQREVELVVDNVLRNAARYARALVRVLVLPAGAQGRLLVEDDGPGVPEEHRDQVFERFHRVDEARDRASGGAGLGLALVADLVRRRGGTVRAAGSPEGGARFEIRWPKP</sequence>
<evidence type="ECO:0000256" key="2">
    <source>
        <dbReference type="ARBA" id="ARBA00004236"/>
    </source>
</evidence>
<dbReference type="PANTHER" id="PTHR45436:SF5">
    <property type="entry name" value="SENSOR HISTIDINE KINASE TRCS"/>
    <property type="match status" value="1"/>
</dbReference>
<organism evidence="15 16">
    <name type="scientific">Crossiella cryophila</name>
    <dbReference type="NCBI Taxonomy" id="43355"/>
    <lineage>
        <taxon>Bacteria</taxon>
        <taxon>Bacillati</taxon>
        <taxon>Actinomycetota</taxon>
        <taxon>Actinomycetes</taxon>
        <taxon>Pseudonocardiales</taxon>
        <taxon>Pseudonocardiaceae</taxon>
        <taxon>Crossiella</taxon>
    </lineage>
</organism>
<dbReference type="GO" id="GO:0005886">
    <property type="term" value="C:plasma membrane"/>
    <property type="evidence" value="ECO:0007669"/>
    <property type="project" value="UniProtKB-SubCell"/>
</dbReference>
<keyword evidence="10 12" id="KW-0472">Membrane</keyword>
<keyword evidence="5" id="KW-0808">Transferase</keyword>
<dbReference type="SMART" id="SM00388">
    <property type="entry name" value="HisKA"/>
    <property type="match status" value="1"/>
</dbReference>
<dbReference type="AlphaFoldDB" id="A0A7W7C6F4"/>
<evidence type="ECO:0000256" key="6">
    <source>
        <dbReference type="ARBA" id="ARBA00022692"/>
    </source>
</evidence>
<dbReference type="CDD" id="cd00082">
    <property type="entry name" value="HisKA"/>
    <property type="match status" value="1"/>
</dbReference>
<dbReference type="Pfam" id="PF00512">
    <property type="entry name" value="HisKA"/>
    <property type="match status" value="1"/>
</dbReference>
<dbReference type="EC" id="2.7.13.3" evidence="3"/>
<feature type="domain" description="Histidine kinase" evidence="13">
    <location>
        <begin position="250"/>
        <end position="457"/>
    </location>
</feature>
<evidence type="ECO:0000256" key="10">
    <source>
        <dbReference type="ARBA" id="ARBA00023136"/>
    </source>
</evidence>
<dbReference type="InterPro" id="IPR004358">
    <property type="entry name" value="Sig_transdc_His_kin-like_C"/>
</dbReference>
<dbReference type="InterPro" id="IPR003661">
    <property type="entry name" value="HisK_dim/P_dom"/>
</dbReference>
<dbReference type="Pfam" id="PF02518">
    <property type="entry name" value="HATPase_c"/>
    <property type="match status" value="1"/>
</dbReference>
<keyword evidence="11" id="KW-0175">Coiled coil</keyword>
<dbReference type="InterPro" id="IPR050428">
    <property type="entry name" value="TCS_sensor_his_kinase"/>
</dbReference>
<feature type="coiled-coil region" evidence="11">
    <location>
        <begin position="216"/>
        <end position="243"/>
    </location>
</feature>
<evidence type="ECO:0000313" key="15">
    <source>
        <dbReference type="EMBL" id="MBB4674043.1"/>
    </source>
</evidence>
<keyword evidence="8 12" id="KW-1133">Transmembrane helix</keyword>
<dbReference type="PRINTS" id="PR00344">
    <property type="entry name" value="BCTRLSENSOR"/>
</dbReference>
<comment type="caution">
    <text evidence="15">The sequence shown here is derived from an EMBL/GenBank/DDBJ whole genome shotgun (WGS) entry which is preliminary data.</text>
</comment>
<keyword evidence="7 15" id="KW-0418">Kinase</keyword>
<comment type="catalytic activity">
    <reaction evidence="1">
        <text>ATP + protein L-histidine = ADP + protein N-phospho-L-histidine.</text>
        <dbReference type="EC" id="2.7.13.3"/>
    </reaction>
</comment>
<dbReference type="SUPFAM" id="SSF47384">
    <property type="entry name" value="Homodimeric domain of signal transducing histidine kinase"/>
    <property type="match status" value="1"/>
</dbReference>
<evidence type="ECO:0000256" key="12">
    <source>
        <dbReference type="SAM" id="Phobius"/>
    </source>
</evidence>
<dbReference type="RefSeq" id="WP_246492436.1">
    <property type="nucleotide sequence ID" value="NZ_BAAAUI010000013.1"/>
</dbReference>
<feature type="domain" description="HAMP" evidence="14">
    <location>
        <begin position="192"/>
        <end position="242"/>
    </location>
</feature>
<dbReference type="InterPro" id="IPR036097">
    <property type="entry name" value="HisK_dim/P_sf"/>
</dbReference>
<keyword evidence="9" id="KW-0902">Two-component regulatory system</keyword>
<protein>
    <recommendedName>
        <fullName evidence="3">histidine kinase</fullName>
        <ecNumber evidence="3">2.7.13.3</ecNumber>
    </recommendedName>
</protein>